<keyword evidence="4" id="KW-1003">Cell membrane</keyword>
<evidence type="ECO:0000256" key="7">
    <source>
        <dbReference type="ARBA" id="ARBA00023053"/>
    </source>
</evidence>
<feature type="transmembrane region" description="Helical" evidence="12">
    <location>
        <begin position="455"/>
        <end position="475"/>
    </location>
</feature>
<evidence type="ECO:0000313" key="14">
    <source>
        <dbReference type="Proteomes" id="UP000319771"/>
    </source>
</evidence>
<evidence type="ECO:0000256" key="8">
    <source>
        <dbReference type="ARBA" id="ARBA00023065"/>
    </source>
</evidence>
<feature type="transmembrane region" description="Helical" evidence="12">
    <location>
        <begin position="145"/>
        <end position="166"/>
    </location>
</feature>
<evidence type="ECO:0000256" key="11">
    <source>
        <dbReference type="RuleBase" id="RU362091"/>
    </source>
</evidence>
<dbReference type="Pfam" id="PF00474">
    <property type="entry name" value="SSF"/>
    <property type="match status" value="2"/>
</dbReference>
<dbReference type="CDD" id="cd11494">
    <property type="entry name" value="SLC5sbd_NIS-like_u2"/>
    <property type="match status" value="1"/>
</dbReference>
<evidence type="ECO:0000256" key="12">
    <source>
        <dbReference type="SAM" id="Phobius"/>
    </source>
</evidence>
<dbReference type="InterPro" id="IPR001734">
    <property type="entry name" value="Na/solute_symporter"/>
</dbReference>
<evidence type="ECO:0000256" key="3">
    <source>
        <dbReference type="ARBA" id="ARBA00022448"/>
    </source>
</evidence>
<evidence type="ECO:0000256" key="9">
    <source>
        <dbReference type="ARBA" id="ARBA00023136"/>
    </source>
</evidence>
<feature type="transmembrane region" description="Helical" evidence="12">
    <location>
        <begin position="178"/>
        <end position="196"/>
    </location>
</feature>
<dbReference type="InterPro" id="IPR051163">
    <property type="entry name" value="Sodium:Solute_Symporter_SSF"/>
</dbReference>
<keyword evidence="8" id="KW-0406">Ion transport</keyword>
<comment type="similarity">
    <text evidence="2 11">Belongs to the sodium:solute symporter (SSF) (TC 2.A.21) family.</text>
</comment>
<feature type="transmembrane region" description="Helical" evidence="12">
    <location>
        <begin position="6"/>
        <end position="22"/>
    </location>
</feature>
<evidence type="ECO:0000256" key="4">
    <source>
        <dbReference type="ARBA" id="ARBA00022475"/>
    </source>
</evidence>
<name>A0A538U8I8_UNCEI</name>
<comment type="subcellular location">
    <subcellularLocation>
        <location evidence="1">Cell membrane</location>
        <topology evidence="1">Multi-pass membrane protein</topology>
    </subcellularLocation>
</comment>
<feature type="transmembrane region" description="Helical" evidence="12">
    <location>
        <begin position="117"/>
        <end position="139"/>
    </location>
</feature>
<feature type="transmembrane region" description="Helical" evidence="12">
    <location>
        <begin position="271"/>
        <end position="296"/>
    </location>
</feature>
<sequence>MSALDWGVLIAALAGFVAYGVWRGRGERDLTDFLLAGRSMRWPLVALSVMATQASAITFLSTPGQGYADGLRFVQFYFGLPLAMVVLCVTAIPLYARLKVFTAYEYLERRFDAKTRSLAAGLFLVQRGLAAGLGIYAPALVLSVILGWDVRWTCVLLAGLVVIYTASGGSKAVGHAHFLMFLVILGTIAVAFVLILRSLPAGVSVRDAAFVAAHAGKLNALETRFDPNDRYNLWSGLIGGFFLQLSYFGTDQSQVGRYLTGRSAAESRMGLIFNGLVKVPMQLAILSLGVLVFVFYQFAPPPLYFNRVETARLAAGPHAVAYHALEVRHARLIAEREGHVRLLLAARRAGDAATARGAGLVLQGDETRLKQVRQETVDLIHAADPRAQSSDTNYIFLTFVLRHLPVGLIGLVFAAVFAASMNSTSSELNALASTTVVDVYKRLPGTAGDGRHDVWVSRVVTVGWAAFAVGFAEYASRLGSLIEAVNILGSLFYGTILGIFLVAFYLPRVRGTPVFVAALVAEAMVIGCFKLTHVSFLWYNLIGCVLVIAVALALQPLLGGERGREGPAAGPAA</sequence>
<feature type="transmembrane region" description="Helical" evidence="12">
    <location>
        <begin position="538"/>
        <end position="558"/>
    </location>
</feature>
<feature type="transmembrane region" description="Helical" evidence="12">
    <location>
        <begin position="513"/>
        <end position="532"/>
    </location>
</feature>
<dbReference type="PROSITE" id="PS50283">
    <property type="entry name" value="NA_SOLUT_SYMP_3"/>
    <property type="match status" value="1"/>
</dbReference>
<reference evidence="13 14" key="1">
    <citation type="journal article" date="2019" name="Nat. Microbiol.">
        <title>Mediterranean grassland soil C-N compound turnover is dependent on rainfall and depth, and is mediated by genomically divergent microorganisms.</title>
        <authorList>
            <person name="Diamond S."/>
            <person name="Andeer P.F."/>
            <person name="Li Z."/>
            <person name="Crits-Christoph A."/>
            <person name="Burstein D."/>
            <person name="Anantharaman K."/>
            <person name="Lane K.R."/>
            <person name="Thomas B.C."/>
            <person name="Pan C."/>
            <person name="Northen T.R."/>
            <person name="Banfield J.F."/>
        </authorList>
    </citation>
    <scope>NUCLEOTIDE SEQUENCE [LARGE SCALE GENOMIC DNA]</scope>
    <source>
        <strain evidence="13">WS_11</strain>
    </source>
</reference>
<keyword evidence="7" id="KW-0915">Sodium</keyword>
<organism evidence="13 14">
    <name type="scientific">Eiseniibacteriota bacterium</name>
    <dbReference type="NCBI Taxonomy" id="2212470"/>
    <lineage>
        <taxon>Bacteria</taxon>
        <taxon>Candidatus Eiseniibacteriota</taxon>
    </lineage>
</organism>
<dbReference type="AlphaFoldDB" id="A0A538U8I8"/>
<keyword evidence="6 12" id="KW-1133">Transmembrane helix</keyword>
<keyword evidence="10" id="KW-0739">Sodium transport</keyword>
<dbReference type="GO" id="GO:0006814">
    <property type="term" value="P:sodium ion transport"/>
    <property type="evidence" value="ECO:0007669"/>
    <property type="project" value="UniProtKB-KW"/>
</dbReference>
<dbReference type="Gene3D" id="1.20.1730.10">
    <property type="entry name" value="Sodium/glucose cotransporter"/>
    <property type="match status" value="1"/>
</dbReference>
<keyword evidence="9 12" id="KW-0472">Membrane</keyword>
<evidence type="ECO:0000313" key="13">
    <source>
        <dbReference type="EMBL" id="TMQ72019.1"/>
    </source>
</evidence>
<dbReference type="EMBL" id="VBPB01000125">
    <property type="protein sequence ID" value="TMQ72019.1"/>
    <property type="molecule type" value="Genomic_DNA"/>
</dbReference>
<proteinExistence type="inferred from homology"/>
<feature type="transmembrane region" description="Helical" evidence="12">
    <location>
        <begin position="74"/>
        <end position="96"/>
    </location>
</feature>
<evidence type="ECO:0000256" key="2">
    <source>
        <dbReference type="ARBA" id="ARBA00006434"/>
    </source>
</evidence>
<keyword evidence="3" id="KW-0813">Transport</keyword>
<dbReference type="PANTHER" id="PTHR42985:SF40">
    <property type="entry name" value="LD47995P-RELATED"/>
    <property type="match status" value="1"/>
</dbReference>
<feature type="transmembrane region" description="Helical" evidence="12">
    <location>
        <begin position="394"/>
        <end position="419"/>
    </location>
</feature>
<evidence type="ECO:0000256" key="1">
    <source>
        <dbReference type="ARBA" id="ARBA00004651"/>
    </source>
</evidence>
<evidence type="ECO:0000256" key="10">
    <source>
        <dbReference type="ARBA" id="ARBA00023201"/>
    </source>
</evidence>
<feature type="transmembrane region" description="Helical" evidence="12">
    <location>
        <begin position="42"/>
        <end position="62"/>
    </location>
</feature>
<dbReference type="GO" id="GO:0005886">
    <property type="term" value="C:plasma membrane"/>
    <property type="evidence" value="ECO:0007669"/>
    <property type="project" value="UniProtKB-SubCell"/>
</dbReference>
<dbReference type="PANTHER" id="PTHR42985">
    <property type="entry name" value="SODIUM-COUPLED MONOCARBOXYLATE TRANSPORTER"/>
    <property type="match status" value="1"/>
</dbReference>
<dbReference type="Proteomes" id="UP000319771">
    <property type="component" value="Unassembled WGS sequence"/>
</dbReference>
<dbReference type="InterPro" id="IPR038377">
    <property type="entry name" value="Na/Glc_symporter_sf"/>
</dbReference>
<evidence type="ECO:0000256" key="5">
    <source>
        <dbReference type="ARBA" id="ARBA00022692"/>
    </source>
</evidence>
<dbReference type="GO" id="GO:0015293">
    <property type="term" value="F:symporter activity"/>
    <property type="evidence" value="ECO:0007669"/>
    <property type="project" value="TreeGrafter"/>
</dbReference>
<feature type="transmembrane region" description="Helical" evidence="12">
    <location>
        <begin position="487"/>
        <end position="506"/>
    </location>
</feature>
<accession>A0A538U8I8</accession>
<evidence type="ECO:0000256" key="6">
    <source>
        <dbReference type="ARBA" id="ARBA00022989"/>
    </source>
</evidence>
<protein>
    <submittedName>
        <fullName evidence="13">Sodium:solute symporter</fullName>
    </submittedName>
</protein>
<comment type="caution">
    <text evidence="13">The sequence shown here is derived from an EMBL/GenBank/DDBJ whole genome shotgun (WGS) entry which is preliminary data.</text>
</comment>
<gene>
    <name evidence="13" type="ORF">E6K81_08605</name>
</gene>
<keyword evidence="5 12" id="KW-0812">Transmembrane</keyword>